<dbReference type="EMBL" id="JABTEG010000001">
    <property type="protein sequence ID" value="KAG4306395.1"/>
    <property type="molecule type" value="Genomic_DNA"/>
</dbReference>
<evidence type="ECO:0000313" key="1">
    <source>
        <dbReference type="EMBL" id="KAG4306395.1"/>
    </source>
</evidence>
<name>A0ACB7CFS5_9ASCO</name>
<protein>
    <submittedName>
        <fullName evidence="1">Uncharacterized protein</fullName>
    </submittedName>
</protein>
<comment type="caution">
    <text evidence="1">The sequence shown here is derived from an EMBL/GenBank/DDBJ whole genome shotgun (WGS) entry which is preliminary data.</text>
</comment>
<sequence length="478" mass="54889">MKHLAAYLLLELGGCANPKAHDIKKVLGSVGLEADDERLASLLSKLEGRSVEDLIAQGREKLVSVSSVGGMRDAGTASLPGQEGMQEEAAKEEEKEESDEDYNSLLAIASTNDLEQRARLEQLKKARILQKEKDFLREQQEYEKERQERARRLEERKKMLQEASVLDSTTNSPISIKTTPQITKKSFVDKKVDCCSKTKPMSFKDLMSYTSNINPEILKINPTVKRDSEFSSKDLVKKKPSLCPNNNSFSTYKIETKNSQAHKELTLSTKPQLKEKQHSLLKSIKLVSLPRKITINKVKKDYLLNRNLSKNPIKSKIISGFHPDDMVALRQGPKRDFRTIEEIQNDLWRKKGKTYPFLKNTTKTEDTVTNIPKKQIPKDSLFKDYSSAPKQDVFYKQVKANLINKNETLDCDISSEIWKVFGLKKEDYMLKDFDSDSDMEVTEAELQKEEEFSMRMGILEDKEEEYKETARKMNKRKK</sequence>
<evidence type="ECO:0000313" key="2">
    <source>
        <dbReference type="Proteomes" id="UP000768646"/>
    </source>
</evidence>
<accession>A0ACB7CFS5</accession>
<gene>
    <name evidence="1" type="ORF">PORY_000383</name>
</gene>
<organism evidence="1 2">
    <name type="scientific">Pneumocystis oryctolagi</name>
    <dbReference type="NCBI Taxonomy" id="42067"/>
    <lineage>
        <taxon>Eukaryota</taxon>
        <taxon>Fungi</taxon>
        <taxon>Dikarya</taxon>
        <taxon>Ascomycota</taxon>
        <taxon>Taphrinomycotina</taxon>
        <taxon>Pneumocystomycetes</taxon>
        <taxon>Pneumocystaceae</taxon>
        <taxon>Pneumocystis</taxon>
    </lineage>
</organism>
<reference evidence="1 2" key="1">
    <citation type="journal article" date="2021" name="Commun. Biol.">
        <title>Genomic insights into the host specific adaptation of the Pneumocystis genus.</title>
        <authorList>
            <person name="Cisse O.H."/>
            <person name="Ma L."/>
            <person name="Dekker J.P."/>
            <person name="Khil P.P."/>
            <person name="Youn J.-H."/>
            <person name="Brenchley J.M."/>
            <person name="Blair R."/>
            <person name="Pahar B."/>
            <person name="Chabe M."/>
            <person name="Van Rompay K.K.A."/>
            <person name="Keesler R."/>
            <person name="Sukura A."/>
            <person name="Hirsch V."/>
            <person name="Kutty G."/>
            <person name="Liu Y."/>
            <person name="Peng L."/>
            <person name="Chen J."/>
            <person name="Song J."/>
            <person name="Weissenbacher-Lang C."/>
            <person name="Xu J."/>
            <person name="Upham N.S."/>
            <person name="Stajich J.E."/>
            <person name="Cuomo C.A."/>
            <person name="Cushion M.T."/>
            <person name="Kovacs J.A."/>
        </authorList>
    </citation>
    <scope>NUCLEOTIDE SEQUENCE [LARGE SCALE GENOMIC DNA]</scope>
    <source>
        <strain evidence="1 2">RABM</strain>
    </source>
</reference>
<dbReference type="Proteomes" id="UP000768646">
    <property type="component" value="Unassembled WGS sequence"/>
</dbReference>
<proteinExistence type="predicted"/>
<keyword evidence="2" id="KW-1185">Reference proteome</keyword>